<feature type="region of interest" description="Disordered" evidence="1">
    <location>
        <begin position="184"/>
        <end position="206"/>
    </location>
</feature>
<sequence>MKSYRVTKPTLRSSRKVPRRLQKRKAPPRQDSPNANDPRNRTSYHPDQAHWSWENLPDILYQLSPDEDEKKLKDPGLMSYPIHGKYLRNLPALPDNISSTVEEFRVEAWQRMDPRICLEDITARMHPDFRIKNNALQQRGVRFRQAFNLKAWRSGNKRSAHLEADLLRRMKELGLDINSNSTRGITPGLVNPQLGEQGGRVPIPKGWRIRKMGNKSTANGTAFDEREAPFQSRESQFRTNGYSETTLPDEPDAMPEVPEVIPPDVVEHEAQTGGYVHQDTNDDETDNRFDDSLPIIRGIFPDDELPDTVSLPDLDLLSWRSTFWTPSSALNFHSFCLQDCFTNFPIQSEELLDYAPSLFTRSSSKPQTPTTGIFPVNDPTLLDTVPERQQRNVFDDMLLECYKGERHVFEMPYHSYSSVTS</sequence>
<feature type="region of interest" description="Disordered" evidence="1">
    <location>
        <begin position="1"/>
        <end position="48"/>
    </location>
</feature>
<feature type="region of interest" description="Disordered" evidence="1">
    <location>
        <begin position="218"/>
        <end position="255"/>
    </location>
</feature>
<evidence type="ECO:0000313" key="3">
    <source>
        <dbReference type="Proteomes" id="UP000000560"/>
    </source>
</evidence>
<reference evidence="3" key="2">
    <citation type="journal article" date="2009" name="Fungal Genet. Biol.">
        <title>The 2008 update of the Aspergillus nidulans genome annotation: a community effort.</title>
        <authorList>
            <person name="Wortman J.R."/>
            <person name="Gilsenan J.M."/>
            <person name="Joardar V."/>
            <person name="Deegan J."/>
            <person name="Clutterbuck J."/>
            <person name="Andersen M.R."/>
            <person name="Archer D."/>
            <person name="Bencina M."/>
            <person name="Braus G."/>
            <person name="Coutinho P."/>
            <person name="von Dohren H."/>
            <person name="Doonan J."/>
            <person name="Driessen A.J."/>
            <person name="Durek P."/>
            <person name="Espeso E."/>
            <person name="Fekete E."/>
            <person name="Flipphi M."/>
            <person name="Estrada C.G."/>
            <person name="Geysens S."/>
            <person name="Goldman G."/>
            <person name="de Groot P.W."/>
            <person name="Hansen K."/>
            <person name="Harris S.D."/>
            <person name="Heinekamp T."/>
            <person name="Helmstaedt K."/>
            <person name="Henrissat B."/>
            <person name="Hofmann G."/>
            <person name="Homan T."/>
            <person name="Horio T."/>
            <person name="Horiuchi H."/>
            <person name="James S."/>
            <person name="Jones M."/>
            <person name="Karaffa L."/>
            <person name="Karanyi Z."/>
            <person name="Kato M."/>
            <person name="Keller N."/>
            <person name="Kelly D.E."/>
            <person name="Kiel J.A."/>
            <person name="Kim J.M."/>
            <person name="van der Klei I.J."/>
            <person name="Klis F.M."/>
            <person name="Kovalchuk A."/>
            <person name="Krasevec N."/>
            <person name="Kubicek C.P."/>
            <person name="Liu B."/>
            <person name="Maccabe A."/>
            <person name="Meyer V."/>
            <person name="Mirabito P."/>
            <person name="Miskei M."/>
            <person name="Mos M."/>
            <person name="Mullins J."/>
            <person name="Nelson D.R."/>
            <person name="Nielsen J."/>
            <person name="Oakley B.R."/>
            <person name="Osmani S.A."/>
            <person name="Pakula T."/>
            <person name="Paszewski A."/>
            <person name="Paulsen I."/>
            <person name="Pilsyk S."/>
            <person name="Pocsi I."/>
            <person name="Punt P.J."/>
            <person name="Ram A.F."/>
            <person name="Ren Q."/>
            <person name="Robellet X."/>
            <person name="Robson G."/>
            <person name="Seiboth B."/>
            <person name="van Solingen P."/>
            <person name="Specht T."/>
            <person name="Sun J."/>
            <person name="Taheri-Talesh N."/>
            <person name="Takeshita N."/>
            <person name="Ussery D."/>
            <person name="vanKuyk P.A."/>
            <person name="Visser H."/>
            <person name="van de Vondervoort P.J."/>
            <person name="de Vries R.P."/>
            <person name="Walton J."/>
            <person name="Xiang X."/>
            <person name="Xiong Y."/>
            <person name="Zeng A.P."/>
            <person name="Brandt B.W."/>
            <person name="Cornell M.J."/>
            <person name="van den Hondel C.A."/>
            <person name="Visser J."/>
            <person name="Oliver S.G."/>
            <person name="Turner G."/>
        </authorList>
    </citation>
    <scope>GENOME REANNOTATION</scope>
    <source>
        <strain evidence="3">FGSC A4 / ATCC 38163 / CBS 112.46 / NRRL 194 / M139</strain>
    </source>
</reference>
<dbReference type="VEuPathDB" id="FungiDB:AN9535"/>
<feature type="compositionally biased region" description="Polar residues" evidence="1">
    <location>
        <begin position="31"/>
        <end position="45"/>
    </location>
</feature>
<dbReference type="HOGENOM" id="CLU_532044_0_0_1"/>
<dbReference type="eggNOG" id="ENOG502RGDJ">
    <property type="taxonomic scope" value="Eukaryota"/>
</dbReference>
<dbReference type="RefSeq" id="XP_868917.1">
    <property type="nucleotide sequence ID" value="XM_863824.1"/>
</dbReference>
<dbReference type="OMA" id="EYYSAER"/>
<feature type="compositionally biased region" description="Polar residues" evidence="1">
    <location>
        <begin position="232"/>
        <end position="246"/>
    </location>
</feature>
<dbReference type="InParanoid" id="Q5AQ95"/>
<proteinExistence type="predicted"/>
<evidence type="ECO:0000313" key="2">
    <source>
        <dbReference type="EMBL" id="CBF86474.1"/>
    </source>
</evidence>
<dbReference type="Proteomes" id="UP000000560">
    <property type="component" value="Chromosome VII"/>
</dbReference>
<feature type="compositionally biased region" description="Basic residues" evidence="1">
    <location>
        <begin position="13"/>
        <end position="27"/>
    </location>
</feature>
<keyword evidence="3" id="KW-1185">Reference proteome</keyword>
<dbReference type="KEGG" id="ani:ANIA_09535"/>
<dbReference type="AlphaFoldDB" id="Q5AQ95"/>
<dbReference type="GeneID" id="3684134"/>
<dbReference type="EMBL" id="BN001307">
    <property type="protein sequence ID" value="CBF86474.1"/>
    <property type="molecule type" value="Genomic_DNA"/>
</dbReference>
<protein>
    <submittedName>
        <fullName evidence="2">Uncharacterized protein</fullName>
    </submittedName>
</protein>
<gene>
    <name evidence="2" type="ORF">ANIA_09535</name>
</gene>
<accession>Q5AQ95</accession>
<name>Q5AQ95_EMENI</name>
<dbReference type="OrthoDB" id="5348779at2759"/>
<reference evidence="3" key="1">
    <citation type="journal article" date="2005" name="Nature">
        <title>Sequencing of Aspergillus nidulans and comparative analysis with A. fumigatus and A. oryzae.</title>
        <authorList>
            <person name="Galagan J.E."/>
            <person name="Calvo S.E."/>
            <person name="Cuomo C."/>
            <person name="Ma L.J."/>
            <person name="Wortman J.R."/>
            <person name="Batzoglou S."/>
            <person name="Lee S.I."/>
            <person name="Basturkmen M."/>
            <person name="Spevak C.C."/>
            <person name="Clutterbuck J."/>
            <person name="Kapitonov V."/>
            <person name="Jurka J."/>
            <person name="Scazzocchio C."/>
            <person name="Farman M."/>
            <person name="Butler J."/>
            <person name="Purcell S."/>
            <person name="Harris S."/>
            <person name="Braus G.H."/>
            <person name="Draht O."/>
            <person name="Busch S."/>
            <person name="D'Enfert C."/>
            <person name="Bouchier C."/>
            <person name="Goldman G.H."/>
            <person name="Bell-Pedersen D."/>
            <person name="Griffiths-Jones S."/>
            <person name="Doonan J.H."/>
            <person name="Yu J."/>
            <person name="Vienken K."/>
            <person name="Pain A."/>
            <person name="Freitag M."/>
            <person name="Selker E.U."/>
            <person name="Archer D.B."/>
            <person name="Penalva M.A."/>
            <person name="Oakley B.R."/>
            <person name="Momany M."/>
            <person name="Tanaka T."/>
            <person name="Kumagai T."/>
            <person name="Asai K."/>
            <person name="Machida M."/>
            <person name="Nierman W.C."/>
            <person name="Denning D.W."/>
            <person name="Caddick M."/>
            <person name="Hynes M."/>
            <person name="Paoletti M."/>
            <person name="Fischer R."/>
            <person name="Miller B."/>
            <person name="Dyer P."/>
            <person name="Sachs M.S."/>
            <person name="Osmani S.A."/>
            <person name="Birren B.W."/>
        </authorList>
    </citation>
    <scope>NUCLEOTIDE SEQUENCE [LARGE SCALE GENOMIC DNA]</scope>
    <source>
        <strain evidence="3">FGSC A4 / ATCC 38163 / CBS 112.46 / NRRL 194 / M139</strain>
    </source>
</reference>
<evidence type="ECO:0000256" key="1">
    <source>
        <dbReference type="SAM" id="MobiDB-lite"/>
    </source>
</evidence>
<organism evidence="2 3">
    <name type="scientific">Emericella nidulans (strain FGSC A4 / ATCC 38163 / CBS 112.46 / NRRL 194 / M139)</name>
    <name type="common">Aspergillus nidulans</name>
    <dbReference type="NCBI Taxonomy" id="227321"/>
    <lineage>
        <taxon>Eukaryota</taxon>
        <taxon>Fungi</taxon>
        <taxon>Dikarya</taxon>
        <taxon>Ascomycota</taxon>
        <taxon>Pezizomycotina</taxon>
        <taxon>Eurotiomycetes</taxon>
        <taxon>Eurotiomycetidae</taxon>
        <taxon>Eurotiales</taxon>
        <taxon>Aspergillaceae</taxon>
        <taxon>Aspergillus</taxon>
        <taxon>Aspergillus subgen. Nidulantes</taxon>
    </lineage>
</organism>
<accession>C8VMV1</accession>